<gene>
    <name evidence="1" type="ORF">EVAR_26499_1</name>
</gene>
<protein>
    <submittedName>
        <fullName evidence="1">Uncharacterized protein</fullName>
    </submittedName>
</protein>
<organism evidence="1 2">
    <name type="scientific">Eumeta variegata</name>
    <name type="common">Bagworm moth</name>
    <name type="synonym">Eumeta japonica</name>
    <dbReference type="NCBI Taxonomy" id="151549"/>
    <lineage>
        <taxon>Eukaryota</taxon>
        <taxon>Metazoa</taxon>
        <taxon>Ecdysozoa</taxon>
        <taxon>Arthropoda</taxon>
        <taxon>Hexapoda</taxon>
        <taxon>Insecta</taxon>
        <taxon>Pterygota</taxon>
        <taxon>Neoptera</taxon>
        <taxon>Endopterygota</taxon>
        <taxon>Lepidoptera</taxon>
        <taxon>Glossata</taxon>
        <taxon>Ditrysia</taxon>
        <taxon>Tineoidea</taxon>
        <taxon>Psychidae</taxon>
        <taxon>Oiketicinae</taxon>
        <taxon>Eumeta</taxon>
    </lineage>
</organism>
<proteinExistence type="predicted"/>
<comment type="caution">
    <text evidence="1">The sequence shown here is derived from an EMBL/GenBank/DDBJ whole genome shotgun (WGS) entry which is preliminary data.</text>
</comment>
<dbReference type="Proteomes" id="UP000299102">
    <property type="component" value="Unassembled WGS sequence"/>
</dbReference>
<keyword evidence="2" id="KW-1185">Reference proteome</keyword>
<evidence type="ECO:0000313" key="1">
    <source>
        <dbReference type="EMBL" id="GBP34909.1"/>
    </source>
</evidence>
<dbReference type="AlphaFoldDB" id="A0A4C1V883"/>
<accession>A0A4C1V883</accession>
<dbReference type="EMBL" id="BGZK01000296">
    <property type="protein sequence ID" value="GBP34909.1"/>
    <property type="molecule type" value="Genomic_DNA"/>
</dbReference>
<sequence length="158" mass="18362">MSWQHPPPGPAWSQGIAQVTPDMMNVGSFTAEQWAIIQQQNWQQWTQWQQQYAQWQSQYGEKLNLNVYPDGEKIHPLAQTIESYGDQDDQGLSYDLYEAACAFAESPCEVSKEEFSRSWIISVGGMLQQRWQAIPRKTKAKKTELKRTLIVKRKERLV</sequence>
<reference evidence="1 2" key="1">
    <citation type="journal article" date="2019" name="Commun. Biol.">
        <title>The bagworm genome reveals a unique fibroin gene that provides high tensile strength.</title>
        <authorList>
            <person name="Kono N."/>
            <person name="Nakamura H."/>
            <person name="Ohtoshi R."/>
            <person name="Tomita M."/>
            <person name="Numata K."/>
            <person name="Arakawa K."/>
        </authorList>
    </citation>
    <scope>NUCLEOTIDE SEQUENCE [LARGE SCALE GENOMIC DNA]</scope>
</reference>
<name>A0A4C1V883_EUMVA</name>
<evidence type="ECO:0000313" key="2">
    <source>
        <dbReference type="Proteomes" id="UP000299102"/>
    </source>
</evidence>